<dbReference type="Gramene" id="TKW10097">
    <property type="protein sequence ID" value="TKW10097"/>
    <property type="gene ID" value="SEVIR_6G097857v2"/>
</dbReference>
<feature type="signal peptide" evidence="1">
    <location>
        <begin position="1"/>
        <end position="22"/>
    </location>
</feature>
<organism evidence="2 3">
    <name type="scientific">Setaria viridis</name>
    <name type="common">Green bristlegrass</name>
    <name type="synonym">Setaria italica subsp. viridis</name>
    <dbReference type="NCBI Taxonomy" id="4556"/>
    <lineage>
        <taxon>Eukaryota</taxon>
        <taxon>Viridiplantae</taxon>
        <taxon>Streptophyta</taxon>
        <taxon>Embryophyta</taxon>
        <taxon>Tracheophyta</taxon>
        <taxon>Spermatophyta</taxon>
        <taxon>Magnoliopsida</taxon>
        <taxon>Liliopsida</taxon>
        <taxon>Poales</taxon>
        <taxon>Poaceae</taxon>
        <taxon>PACMAD clade</taxon>
        <taxon>Panicoideae</taxon>
        <taxon>Panicodae</taxon>
        <taxon>Paniceae</taxon>
        <taxon>Cenchrinae</taxon>
        <taxon>Setaria</taxon>
    </lineage>
</organism>
<dbReference type="Proteomes" id="UP000298652">
    <property type="component" value="Chromosome 6"/>
</dbReference>
<name>A0A4U6UHY8_SETVI</name>
<keyword evidence="1" id="KW-0732">Signal</keyword>
<dbReference type="EMBL" id="CM016557">
    <property type="protein sequence ID" value="TKW10097.1"/>
    <property type="molecule type" value="Genomic_DNA"/>
</dbReference>
<gene>
    <name evidence="2" type="ORF">SEVIR_6G097857v2</name>
</gene>
<accession>A0A4U6UHY8</accession>
<feature type="chain" id="PRO_5020747325" evidence="1">
    <location>
        <begin position="23"/>
        <end position="46"/>
    </location>
</feature>
<evidence type="ECO:0000313" key="3">
    <source>
        <dbReference type="Proteomes" id="UP000298652"/>
    </source>
</evidence>
<keyword evidence="3" id="KW-1185">Reference proteome</keyword>
<evidence type="ECO:0000313" key="2">
    <source>
        <dbReference type="EMBL" id="TKW10097.1"/>
    </source>
</evidence>
<dbReference type="AlphaFoldDB" id="A0A4U6UHY8"/>
<protein>
    <submittedName>
        <fullName evidence="2">Uncharacterized protein</fullName>
    </submittedName>
</protein>
<sequence length="46" mass="5427">MHTWQLFSFSFFFLFSFLENLAGPLSSFNASNRNIDFSKMDRENNA</sequence>
<evidence type="ECO:0000256" key="1">
    <source>
        <dbReference type="SAM" id="SignalP"/>
    </source>
</evidence>
<reference evidence="2" key="1">
    <citation type="submission" date="2019-03" db="EMBL/GenBank/DDBJ databases">
        <title>WGS assembly of Setaria viridis.</title>
        <authorList>
            <person name="Huang P."/>
            <person name="Jenkins J."/>
            <person name="Grimwood J."/>
            <person name="Barry K."/>
            <person name="Healey A."/>
            <person name="Mamidi S."/>
            <person name="Sreedasyam A."/>
            <person name="Shu S."/>
            <person name="Feldman M."/>
            <person name="Wu J."/>
            <person name="Yu Y."/>
            <person name="Chen C."/>
            <person name="Johnson J."/>
            <person name="Rokhsar D."/>
            <person name="Baxter I."/>
            <person name="Schmutz J."/>
            <person name="Brutnell T."/>
            <person name="Kellogg E."/>
        </authorList>
    </citation>
    <scope>NUCLEOTIDE SEQUENCE [LARGE SCALE GENOMIC DNA]</scope>
</reference>
<proteinExistence type="predicted"/>